<dbReference type="SMART" id="SM00471">
    <property type="entry name" value="HDc"/>
    <property type="match status" value="1"/>
</dbReference>
<dbReference type="SUPFAM" id="SSF81301">
    <property type="entry name" value="Nucleotidyltransferase"/>
    <property type="match status" value="1"/>
</dbReference>
<comment type="similarity">
    <text evidence="6">Belongs to the relA/spoT family.</text>
</comment>
<dbReference type="Gene3D" id="3.10.20.30">
    <property type="match status" value="1"/>
</dbReference>
<sequence length="697" mass="77983">MLRQYELVERVKAYDPDADEAMLNRAYVYTVQKHGTQKRASGDPYFSHPVEVAGLMTELKLDQETIITALLHDTVEDTLATIDEVERLFGPEVARLVDGVTKLSKIETLTENERAAENLRKFLLAMSEDLRVLLVKLADRLHNMRTLHFIKSAEKRQRIARETMDIYAPLAERVGMYEYMREMQLLAFEQLEPEAYATITGRLAQIRSQEGGQVDAIALSLKQALAEAGLKVEVTGREKHPYSIWRKMAERHVSFEQITDIMAFRVITETAADCYTALGVIHQAWQMIPGRFKDYLSTPKINGYRSLHTSLIYRNSMRVEVQIKTAEMHRTNEFGLAAHWAYKQGGDQPDGQVGWLRDLIEILDTSHDAEELLEHTKLAIYQDRIFAFTPKGALHQLPKGATPIDFAFGVHTDLGSAAVGAKINGRHVPLRTQLVNGDVVEIIKSRNAEPQLSWLGFVVTGKARAAIRRFVRQKERQEVAAIGQKLFDEIVERLPAKIGKKALAAAIKRLDLRTEEELMFAIGSAKVDDRAVMEALVPGSAADLPDPDRWPQQQRAIAIRGLTPGVAFGLADCCHPVPGDRIVGLRQPGKGVEVHAIDCLALANGIDADWLDLSWDARTDGATGRLRAVLYNRPGTLAEMAAIFATNKANVVNLQMTQRDDPFHTYEVDLEVRDLAHLTRIVSALRASDAVAQAERI</sequence>
<evidence type="ECO:0000256" key="1">
    <source>
        <dbReference type="ARBA" id="ARBA00013251"/>
    </source>
</evidence>
<dbReference type="InterPro" id="IPR006674">
    <property type="entry name" value="HD_domain"/>
</dbReference>
<dbReference type="EMBL" id="JBHSDR010000008">
    <property type="protein sequence ID" value="MFC4296376.1"/>
    <property type="molecule type" value="Genomic_DNA"/>
</dbReference>
<dbReference type="InterPro" id="IPR002912">
    <property type="entry name" value="ACT_dom"/>
</dbReference>
<dbReference type="InterPro" id="IPR045865">
    <property type="entry name" value="ACT-like_dom_sf"/>
</dbReference>
<evidence type="ECO:0000256" key="4">
    <source>
        <dbReference type="ARBA" id="ARBA00032407"/>
    </source>
</evidence>
<dbReference type="InterPro" id="IPR007685">
    <property type="entry name" value="RelA_SpoT"/>
</dbReference>
<dbReference type="RefSeq" id="WP_379539966.1">
    <property type="nucleotide sequence ID" value="NZ_JBHSDR010000008.1"/>
</dbReference>
<dbReference type="InterPro" id="IPR012675">
    <property type="entry name" value="Beta-grasp_dom_sf"/>
</dbReference>
<dbReference type="PROSITE" id="PS51831">
    <property type="entry name" value="HD"/>
    <property type="match status" value="1"/>
</dbReference>
<feature type="domain" description="TGS" evidence="9">
    <location>
        <begin position="383"/>
        <end position="444"/>
    </location>
</feature>
<accession>A0ABV8RSJ4</accession>
<dbReference type="CDD" id="cd01668">
    <property type="entry name" value="TGS_RSH"/>
    <property type="match status" value="1"/>
</dbReference>
<protein>
    <recommendedName>
        <fullName evidence="2">GTP pyrophosphokinase rsh</fullName>
        <ecNumber evidence="1">2.7.6.5</ecNumber>
    </recommendedName>
    <alternativeName>
        <fullName evidence="4">(p)ppGpp synthase</fullName>
    </alternativeName>
    <alternativeName>
        <fullName evidence="3">ATP:GTP 3'-pyrophosphotransferase</fullName>
    </alternativeName>
</protein>
<dbReference type="CDD" id="cd00077">
    <property type="entry name" value="HDc"/>
    <property type="match status" value="1"/>
</dbReference>
<dbReference type="Gene3D" id="1.10.3210.10">
    <property type="entry name" value="Hypothetical protein af1432"/>
    <property type="match status" value="1"/>
</dbReference>
<dbReference type="PROSITE" id="PS51880">
    <property type="entry name" value="TGS"/>
    <property type="match status" value="1"/>
</dbReference>
<dbReference type="InterPro" id="IPR043519">
    <property type="entry name" value="NT_sf"/>
</dbReference>
<evidence type="ECO:0000259" key="7">
    <source>
        <dbReference type="PROSITE" id="PS51671"/>
    </source>
</evidence>
<comment type="catalytic activity">
    <reaction evidence="5">
        <text>GTP + ATP = guanosine 3'-diphosphate 5'-triphosphate + AMP</text>
        <dbReference type="Rhea" id="RHEA:22088"/>
        <dbReference type="ChEBI" id="CHEBI:30616"/>
        <dbReference type="ChEBI" id="CHEBI:37565"/>
        <dbReference type="ChEBI" id="CHEBI:142410"/>
        <dbReference type="ChEBI" id="CHEBI:456215"/>
        <dbReference type="EC" id="2.7.6.5"/>
    </reaction>
</comment>
<evidence type="ECO:0000256" key="5">
    <source>
        <dbReference type="ARBA" id="ARBA00048244"/>
    </source>
</evidence>
<dbReference type="NCBIfam" id="TIGR00691">
    <property type="entry name" value="spoT_relA"/>
    <property type="match status" value="1"/>
</dbReference>
<dbReference type="InterPro" id="IPR003607">
    <property type="entry name" value="HD/PDEase_dom"/>
</dbReference>
<proteinExistence type="inferred from homology"/>
<organism evidence="10 11">
    <name type="scientific">Novosphingobium tardum</name>
    <dbReference type="NCBI Taxonomy" id="1538021"/>
    <lineage>
        <taxon>Bacteria</taxon>
        <taxon>Pseudomonadati</taxon>
        <taxon>Pseudomonadota</taxon>
        <taxon>Alphaproteobacteria</taxon>
        <taxon>Sphingomonadales</taxon>
        <taxon>Sphingomonadaceae</taxon>
        <taxon>Novosphingobium</taxon>
    </lineage>
</organism>
<dbReference type="InterPro" id="IPR004811">
    <property type="entry name" value="RelA/Spo_fam"/>
</dbReference>
<dbReference type="SUPFAM" id="SSF109604">
    <property type="entry name" value="HD-domain/PDEase-like"/>
    <property type="match status" value="1"/>
</dbReference>
<feature type="domain" description="ACT" evidence="7">
    <location>
        <begin position="625"/>
        <end position="697"/>
    </location>
</feature>
<dbReference type="Pfam" id="PF04607">
    <property type="entry name" value="RelA_SpoT"/>
    <property type="match status" value="1"/>
</dbReference>
<dbReference type="PANTHER" id="PTHR21262">
    <property type="entry name" value="GUANOSINE-3',5'-BIS DIPHOSPHATE 3'-PYROPHOSPHOHYDROLASE"/>
    <property type="match status" value="1"/>
</dbReference>
<dbReference type="Pfam" id="PF13291">
    <property type="entry name" value="ACT_4"/>
    <property type="match status" value="1"/>
</dbReference>
<evidence type="ECO:0000256" key="2">
    <source>
        <dbReference type="ARBA" id="ARBA00014315"/>
    </source>
</evidence>
<reference evidence="11" key="1">
    <citation type="journal article" date="2019" name="Int. J. Syst. Evol. Microbiol.">
        <title>The Global Catalogue of Microorganisms (GCM) 10K type strain sequencing project: providing services to taxonomists for standard genome sequencing and annotation.</title>
        <authorList>
            <consortium name="The Broad Institute Genomics Platform"/>
            <consortium name="The Broad Institute Genome Sequencing Center for Infectious Disease"/>
            <person name="Wu L."/>
            <person name="Ma J."/>
        </authorList>
    </citation>
    <scope>NUCLEOTIDE SEQUENCE [LARGE SCALE GENOMIC DNA]</scope>
    <source>
        <strain evidence="11">CGMCC 1.12989</strain>
    </source>
</reference>
<dbReference type="InterPro" id="IPR012676">
    <property type="entry name" value="TGS-like"/>
</dbReference>
<comment type="function">
    <text evidence="6">In eubacteria ppGpp (guanosine 3'-diphosphate 5'-diphosphate) is a mediator of the stringent response that coordinates a variety of cellular activities in response to changes in nutritional abundance.</text>
</comment>
<dbReference type="Pfam" id="PF13328">
    <property type="entry name" value="HD_4"/>
    <property type="match status" value="1"/>
</dbReference>
<comment type="caution">
    <text evidence="10">The sequence shown here is derived from an EMBL/GenBank/DDBJ whole genome shotgun (WGS) entry which is preliminary data.</text>
</comment>
<dbReference type="InterPro" id="IPR045600">
    <property type="entry name" value="RelA/SpoT_AH_RIS"/>
</dbReference>
<keyword evidence="10" id="KW-0808">Transferase</keyword>
<keyword evidence="11" id="KW-1185">Reference proteome</keyword>
<dbReference type="SUPFAM" id="SSF55021">
    <property type="entry name" value="ACT-like"/>
    <property type="match status" value="1"/>
</dbReference>
<name>A0ABV8RSJ4_9SPHN</name>
<dbReference type="CDD" id="cd05399">
    <property type="entry name" value="NT_Rel-Spo_like"/>
    <property type="match status" value="1"/>
</dbReference>
<dbReference type="InterPro" id="IPR004095">
    <property type="entry name" value="TGS"/>
</dbReference>
<gene>
    <name evidence="10" type="ORF">ACFO0A_15075</name>
</gene>
<dbReference type="SMART" id="SM00954">
    <property type="entry name" value="RelA_SpoT"/>
    <property type="match status" value="1"/>
</dbReference>
<dbReference type="Proteomes" id="UP001595828">
    <property type="component" value="Unassembled WGS sequence"/>
</dbReference>
<dbReference type="EC" id="2.7.6.5" evidence="1"/>
<feature type="domain" description="HD" evidence="8">
    <location>
        <begin position="45"/>
        <end position="144"/>
    </location>
</feature>
<dbReference type="Pfam" id="PF02824">
    <property type="entry name" value="TGS"/>
    <property type="match status" value="1"/>
</dbReference>
<dbReference type="Gene3D" id="3.30.460.10">
    <property type="entry name" value="Beta Polymerase, domain 2"/>
    <property type="match status" value="1"/>
</dbReference>
<evidence type="ECO:0000259" key="8">
    <source>
        <dbReference type="PROSITE" id="PS51831"/>
    </source>
</evidence>
<evidence type="ECO:0000259" key="9">
    <source>
        <dbReference type="PROSITE" id="PS51880"/>
    </source>
</evidence>
<evidence type="ECO:0000313" key="11">
    <source>
        <dbReference type="Proteomes" id="UP001595828"/>
    </source>
</evidence>
<dbReference type="CDD" id="cd04876">
    <property type="entry name" value="ACT_RelA-SpoT"/>
    <property type="match status" value="1"/>
</dbReference>
<dbReference type="GO" id="GO:0008728">
    <property type="term" value="F:GTP diphosphokinase activity"/>
    <property type="evidence" value="ECO:0007669"/>
    <property type="project" value="UniProtKB-EC"/>
</dbReference>
<dbReference type="InterPro" id="IPR033655">
    <property type="entry name" value="TGS_RelA/SpoT"/>
</dbReference>
<dbReference type="PANTHER" id="PTHR21262:SF36">
    <property type="entry name" value="BIFUNCTIONAL (P)PPGPP SYNTHASE_HYDROLASE SPOT"/>
    <property type="match status" value="1"/>
</dbReference>
<dbReference type="Gene3D" id="3.30.70.260">
    <property type="match status" value="1"/>
</dbReference>
<evidence type="ECO:0000313" key="10">
    <source>
        <dbReference type="EMBL" id="MFC4296376.1"/>
    </source>
</evidence>
<dbReference type="Pfam" id="PF19296">
    <property type="entry name" value="RelA_AH_RIS"/>
    <property type="match status" value="2"/>
</dbReference>
<dbReference type="PROSITE" id="PS51671">
    <property type="entry name" value="ACT"/>
    <property type="match status" value="1"/>
</dbReference>
<evidence type="ECO:0000256" key="3">
    <source>
        <dbReference type="ARBA" id="ARBA00029754"/>
    </source>
</evidence>
<evidence type="ECO:0000256" key="6">
    <source>
        <dbReference type="RuleBase" id="RU003847"/>
    </source>
</evidence>
<dbReference type="SUPFAM" id="SSF81271">
    <property type="entry name" value="TGS-like"/>
    <property type="match status" value="1"/>
</dbReference>